<keyword evidence="3" id="KW-1185">Reference proteome</keyword>
<dbReference type="AlphaFoldDB" id="A0AAV4XSA4"/>
<comment type="caution">
    <text evidence="2">The sequence shown here is derived from an EMBL/GenBank/DDBJ whole genome shotgun (WGS) entry which is preliminary data.</text>
</comment>
<organism evidence="2 3">
    <name type="scientific">Caerostris extrusa</name>
    <name type="common">Bark spider</name>
    <name type="synonym">Caerostris bankana</name>
    <dbReference type="NCBI Taxonomy" id="172846"/>
    <lineage>
        <taxon>Eukaryota</taxon>
        <taxon>Metazoa</taxon>
        <taxon>Ecdysozoa</taxon>
        <taxon>Arthropoda</taxon>
        <taxon>Chelicerata</taxon>
        <taxon>Arachnida</taxon>
        <taxon>Araneae</taxon>
        <taxon>Araneomorphae</taxon>
        <taxon>Entelegynae</taxon>
        <taxon>Araneoidea</taxon>
        <taxon>Araneidae</taxon>
        <taxon>Caerostris</taxon>
    </lineage>
</organism>
<proteinExistence type="predicted"/>
<accession>A0AAV4XSA4</accession>
<sequence length="276" mass="32523">MLLNVQSVGQYCVPVPRFLQDKRSPIPLVGQNRVERRRRNNDGLSPSESDTIKRNCLKKNKKARSEFKHPIQWSSILEISLNFSHLAMWWSVWLKKKHLCALVGKLKFLEMELEYLDRKRLVKVSRAAVSCVIVLTCLYPILWLMRCMYFKRLNWPFELASVHDENSAKFEISTDWFLRTFHPCHLDGNDDSIRRLCSKATETFRLSLYEYIHLPGCFEGPFNRLMEDRKCLKLTAWGVFTINKSLFLGITTWIFYLLSCVASISLKTQWEPKHNE</sequence>
<gene>
    <name evidence="2" type="ORF">CEXT_327201</name>
</gene>
<keyword evidence="1" id="KW-0812">Transmembrane</keyword>
<keyword evidence="1" id="KW-0472">Membrane</keyword>
<name>A0AAV4XSA4_CAEEX</name>
<keyword evidence="1" id="KW-1133">Transmembrane helix</keyword>
<reference evidence="2 3" key="1">
    <citation type="submission" date="2021-06" db="EMBL/GenBank/DDBJ databases">
        <title>Caerostris extrusa draft genome.</title>
        <authorList>
            <person name="Kono N."/>
            <person name="Arakawa K."/>
        </authorList>
    </citation>
    <scope>NUCLEOTIDE SEQUENCE [LARGE SCALE GENOMIC DNA]</scope>
</reference>
<evidence type="ECO:0000313" key="2">
    <source>
        <dbReference type="EMBL" id="GIY97055.1"/>
    </source>
</evidence>
<protein>
    <submittedName>
        <fullName evidence="2">Uncharacterized protein</fullName>
    </submittedName>
</protein>
<dbReference type="EMBL" id="BPLR01000732">
    <property type="protein sequence ID" value="GIY97055.1"/>
    <property type="molecule type" value="Genomic_DNA"/>
</dbReference>
<evidence type="ECO:0000256" key="1">
    <source>
        <dbReference type="SAM" id="Phobius"/>
    </source>
</evidence>
<feature type="transmembrane region" description="Helical" evidence="1">
    <location>
        <begin position="127"/>
        <end position="145"/>
    </location>
</feature>
<dbReference type="Proteomes" id="UP001054945">
    <property type="component" value="Unassembled WGS sequence"/>
</dbReference>
<feature type="transmembrane region" description="Helical" evidence="1">
    <location>
        <begin position="246"/>
        <end position="266"/>
    </location>
</feature>
<evidence type="ECO:0000313" key="3">
    <source>
        <dbReference type="Proteomes" id="UP001054945"/>
    </source>
</evidence>